<keyword evidence="3" id="KW-1185">Reference proteome</keyword>
<feature type="compositionally biased region" description="Polar residues" evidence="1">
    <location>
        <begin position="21"/>
        <end position="45"/>
    </location>
</feature>
<proteinExistence type="predicted"/>
<reference evidence="2" key="1">
    <citation type="submission" date="2023-01" db="EMBL/GenBank/DDBJ databases">
        <title>Genome assembly of the deep-sea coral Lophelia pertusa.</title>
        <authorList>
            <person name="Herrera S."/>
            <person name="Cordes E."/>
        </authorList>
    </citation>
    <scope>NUCLEOTIDE SEQUENCE</scope>
    <source>
        <strain evidence="2">USNM1676648</strain>
        <tissue evidence="2">Polyp</tissue>
    </source>
</reference>
<comment type="caution">
    <text evidence="2">The sequence shown here is derived from an EMBL/GenBank/DDBJ whole genome shotgun (WGS) entry which is preliminary data.</text>
</comment>
<protein>
    <submittedName>
        <fullName evidence="2">Uncharacterized protein</fullName>
    </submittedName>
</protein>
<dbReference type="OrthoDB" id="10273262at2759"/>
<evidence type="ECO:0000256" key="1">
    <source>
        <dbReference type="SAM" id="MobiDB-lite"/>
    </source>
</evidence>
<feature type="region of interest" description="Disordered" evidence="1">
    <location>
        <begin position="1"/>
        <end position="60"/>
    </location>
</feature>
<accession>A0A9X0D2E8</accession>
<dbReference type="AlphaFoldDB" id="A0A9X0D2E8"/>
<organism evidence="2 3">
    <name type="scientific">Desmophyllum pertusum</name>
    <dbReference type="NCBI Taxonomy" id="174260"/>
    <lineage>
        <taxon>Eukaryota</taxon>
        <taxon>Metazoa</taxon>
        <taxon>Cnidaria</taxon>
        <taxon>Anthozoa</taxon>
        <taxon>Hexacorallia</taxon>
        <taxon>Scleractinia</taxon>
        <taxon>Caryophylliina</taxon>
        <taxon>Caryophylliidae</taxon>
        <taxon>Desmophyllum</taxon>
    </lineage>
</organism>
<name>A0A9X0D2E8_9CNID</name>
<dbReference type="Proteomes" id="UP001163046">
    <property type="component" value="Unassembled WGS sequence"/>
</dbReference>
<evidence type="ECO:0000313" key="2">
    <source>
        <dbReference type="EMBL" id="KAJ7383233.1"/>
    </source>
</evidence>
<dbReference type="EMBL" id="MU825904">
    <property type="protein sequence ID" value="KAJ7383233.1"/>
    <property type="molecule type" value="Genomic_DNA"/>
</dbReference>
<sequence>MGANQSRIQIPRSFRRKRATKLNSWSVATEENQTTANSPREQFTPQKPPSPAPVRGPSTSYSTIYEDDVSTLISLTGKDDTIQREYLTLRTAACYNNCIRYEGYHEHGFHLLTLYPRLFLEMLNDNGHKINSLPCGEYSAAVEQFLG</sequence>
<evidence type="ECO:0000313" key="3">
    <source>
        <dbReference type="Proteomes" id="UP001163046"/>
    </source>
</evidence>
<gene>
    <name evidence="2" type="ORF">OS493_030037</name>
</gene>